<dbReference type="InterPro" id="IPR021864">
    <property type="entry name" value="DUF3475"/>
</dbReference>
<feature type="region of interest" description="Disordered" evidence="1">
    <location>
        <begin position="279"/>
        <end position="312"/>
    </location>
</feature>
<dbReference type="Proteomes" id="UP000652761">
    <property type="component" value="Unassembled WGS sequence"/>
</dbReference>
<keyword evidence="5" id="KW-1185">Reference proteome</keyword>
<dbReference type="AlphaFoldDB" id="A0A843U235"/>
<feature type="domain" description="DUF668" evidence="2">
    <location>
        <begin position="346"/>
        <end position="438"/>
    </location>
</feature>
<dbReference type="PANTHER" id="PTHR31371">
    <property type="entry name" value="BNAC09G50660D PROTEIN"/>
    <property type="match status" value="1"/>
</dbReference>
<organism evidence="4 5">
    <name type="scientific">Colocasia esculenta</name>
    <name type="common">Wild taro</name>
    <name type="synonym">Arum esculentum</name>
    <dbReference type="NCBI Taxonomy" id="4460"/>
    <lineage>
        <taxon>Eukaryota</taxon>
        <taxon>Viridiplantae</taxon>
        <taxon>Streptophyta</taxon>
        <taxon>Embryophyta</taxon>
        <taxon>Tracheophyta</taxon>
        <taxon>Spermatophyta</taxon>
        <taxon>Magnoliopsida</taxon>
        <taxon>Liliopsida</taxon>
        <taxon>Araceae</taxon>
        <taxon>Aroideae</taxon>
        <taxon>Colocasieae</taxon>
        <taxon>Colocasia</taxon>
    </lineage>
</organism>
<proteinExistence type="predicted"/>
<dbReference type="Pfam" id="PF11961">
    <property type="entry name" value="DUF3475"/>
    <property type="match status" value="1"/>
</dbReference>
<evidence type="ECO:0000259" key="2">
    <source>
        <dbReference type="Pfam" id="PF05003"/>
    </source>
</evidence>
<dbReference type="EMBL" id="NMUH01000444">
    <property type="protein sequence ID" value="MQL79262.1"/>
    <property type="molecule type" value="Genomic_DNA"/>
</dbReference>
<sequence length="497" mass="55126">MVVIAPSNPKSWISGMRFPRFGHHSGDRPVPLHPLRHREDSGGINPRHMGILAFEAGRTMSRLVSLHRALSDGEVARVRSVMRSQGVAYLNSTDQGALLRLACAEMVDDLDAAAAAVARLAGRCRIGVWPHRFDHFYADLKEGVADVFRFGLGSQTKDVEKKVKKMDKYVASTSALYAAMEDLADMEAREQRFSGRWKQSQVDGFDELHKHVIQQRERVRQLRNESLWGRDLDRVAELMARSVVSIFVRVCSVYGTFVADLPRAVPGRHGRVELVSRHHSRLHPQHQNAHGGAYSSGPLERPPPANGGGLLVRNSGPVLRFPAKDSAAGTEVKPWKEKALKNAPNTLGALGLELLYAKVVALVEKLATSSSKAVPGETREELYWMLPAGLRGAVSGKLRGHARMDDDGGQPEELAGGWKEAVEEILAWLAPMAHDTVRWHAERSFEQRQLDPAPRVLVLQTLAFSDKEKAEAAIVELLVAFSCVCRYRHGVEDDRRE</sequence>
<dbReference type="Pfam" id="PF05003">
    <property type="entry name" value="DUF668"/>
    <property type="match status" value="1"/>
</dbReference>
<gene>
    <name evidence="4" type="ORF">Taro_011699</name>
</gene>
<evidence type="ECO:0000256" key="1">
    <source>
        <dbReference type="SAM" id="MobiDB-lite"/>
    </source>
</evidence>
<reference evidence="4" key="1">
    <citation type="submission" date="2017-07" db="EMBL/GenBank/DDBJ databases">
        <title>Taro Niue Genome Assembly and Annotation.</title>
        <authorList>
            <person name="Atibalentja N."/>
            <person name="Keating K."/>
            <person name="Fields C.J."/>
        </authorList>
    </citation>
    <scope>NUCLEOTIDE SEQUENCE</scope>
    <source>
        <strain evidence="4">Niue_2</strain>
        <tissue evidence="4">Leaf</tissue>
    </source>
</reference>
<feature type="domain" description="DUF3475" evidence="3">
    <location>
        <begin position="51"/>
        <end position="106"/>
    </location>
</feature>
<dbReference type="GO" id="GO:0045927">
    <property type="term" value="P:positive regulation of growth"/>
    <property type="evidence" value="ECO:0007669"/>
    <property type="project" value="InterPro"/>
</dbReference>
<evidence type="ECO:0000313" key="4">
    <source>
        <dbReference type="EMBL" id="MQL79262.1"/>
    </source>
</evidence>
<evidence type="ECO:0000259" key="3">
    <source>
        <dbReference type="Pfam" id="PF11961"/>
    </source>
</evidence>
<comment type="caution">
    <text evidence="4">The sequence shown here is derived from an EMBL/GenBank/DDBJ whole genome shotgun (WGS) entry which is preliminary data.</text>
</comment>
<protein>
    <submittedName>
        <fullName evidence="4">Uncharacterized protein</fullName>
    </submittedName>
</protein>
<accession>A0A843U235</accession>
<name>A0A843U235_COLES</name>
<dbReference type="OrthoDB" id="673374at2759"/>
<dbReference type="InterPro" id="IPR007700">
    <property type="entry name" value="DUF668"/>
</dbReference>
<dbReference type="PANTHER" id="PTHR31371:SF13">
    <property type="entry name" value="OS05G0457600 PROTEIN"/>
    <property type="match status" value="1"/>
</dbReference>
<evidence type="ECO:0000313" key="5">
    <source>
        <dbReference type="Proteomes" id="UP000652761"/>
    </source>
</evidence>